<keyword evidence="3" id="KW-1003">Cell membrane</keyword>
<dbReference type="Gene3D" id="1.10.3720.10">
    <property type="entry name" value="MetI-like"/>
    <property type="match status" value="1"/>
</dbReference>
<evidence type="ECO:0000256" key="2">
    <source>
        <dbReference type="ARBA" id="ARBA00022448"/>
    </source>
</evidence>
<evidence type="ECO:0000256" key="3">
    <source>
        <dbReference type="ARBA" id="ARBA00022475"/>
    </source>
</evidence>
<feature type="transmembrane region" description="Helical" evidence="7">
    <location>
        <begin position="488"/>
        <end position="513"/>
    </location>
</feature>
<dbReference type="OrthoDB" id="147639at2"/>
<feature type="transmembrane region" description="Helical" evidence="7">
    <location>
        <begin position="384"/>
        <end position="402"/>
    </location>
</feature>
<keyword evidence="6 7" id="KW-0472">Membrane</keyword>
<proteinExistence type="inferred from homology"/>
<dbReference type="PROSITE" id="PS50928">
    <property type="entry name" value="ABC_TM1"/>
    <property type="match status" value="1"/>
</dbReference>
<keyword evidence="10" id="KW-1185">Reference proteome</keyword>
<keyword evidence="2 7" id="KW-0813">Transport</keyword>
<dbReference type="PANTHER" id="PTHR43163:SF6">
    <property type="entry name" value="DIPEPTIDE TRANSPORT SYSTEM PERMEASE PROTEIN DPPB-RELATED"/>
    <property type="match status" value="1"/>
</dbReference>
<feature type="domain" description="ABC transmembrane type-1" evidence="8">
    <location>
        <begin position="96"/>
        <end position="506"/>
    </location>
</feature>
<evidence type="ECO:0000256" key="4">
    <source>
        <dbReference type="ARBA" id="ARBA00022692"/>
    </source>
</evidence>
<dbReference type="SUPFAM" id="SSF161098">
    <property type="entry name" value="MetI-like"/>
    <property type="match status" value="1"/>
</dbReference>
<dbReference type="PANTHER" id="PTHR43163">
    <property type="entry name" value="DIPEPTIDE TRANSPORT SYSTEM PERMEASE PROTEIN DPPB-RELATED"/>
    <property type="match status" value="1"/>
</dbReference>
<dbReference type="Proteomes" id="UP000280668">
    <property type="component" value="Unassembled WGS sequence"/>
</dbReference>
<name>A0A3N2BBF0_9MICO</name>
<feature type="transmembrane region" description="Helical" evidence="7">
    <location>
        <begin position="228"/>
        <end position="246"/>
    </location>
</feature>
<feature type="transmembrane region" description="Helical" evidence="7">
    <location>
        <begin position="95"/>
        <end position="119"/>
    </location>
</feature>
<dbReference type="InterPro" id="IPR000515">
    <property type="entry name" value="MetI-like"/>
</dbReference>
<dbReference type="AlphaFoldDB" id="A0A3N2BBF0"/>
<keyword evidence="4 7" id="KW-0812">Transmembrane</keyword>
<feature type="transmembrane region" description="Helical" evidence="7">
    <location>
        <begin position="325"/>
        <end position="345"/>
    </location>
</feature>
<dbReference type="EMBL" id="RKHK01000001">
    <property type="protein sequence ID" value="ROR72575.1"/>
    <property type="molecule type" value="Genomic_DNA"/>
</dbReference>
<protein>
    <submittedName>
        <fullName evidence="9">Peptide/nickel transport system permease protein</fullName>
    </submittedName>
</protein>
<evidence type="ECO:0000256" key="7">
    <source>
        <dbReference type="RuleBase" id="RU363032"/>
    </source>
</evidence>
<feature type="transmembrane region" description="Helical" evidence="7">
    <location>
        <begin position="292"/>
        <end position="313"/>
    </location>
</feature>
<evidence type="ECO:0000313" key="10">
    <source>
        <dbReference type="Proteomes" id="UP000280668"/>
    </source>
</evidence>
<evidence type="ECO:0000256" key="5">
    <source>
        <dbReference type="ARBA" id="ARBA00022989"/>
    </source>
</evidence>
<comment type="subcellular location">
    <subcellularLocation>
        <location evidence="1 7">Cell membrane</location>
        <topology evidence="1 7">Multi-pass membrane protein</topology>
    </subcellularLocation>
</comment>
<feature type="transmembrane region" description="Helical" evidence="7">
    <location>
        <begin position="253"/>
        <end position="272"/>
    </location>
</feature>
<comment type="similarity">
    <text evidence="7">Belongs to the binding-protein-dependent transport system permease family.</text>
</comment>
<dbReference type="InterPro" id="IPR035906">
    <property type="entry name" value="MetI-like_sf"/>
</dbReference>
<evidence type="ECO:0000313" key="9">
    <source>
        <dbReference type="EMBL" id="ROR72575.1"/>
    </source>
</evidence>
<keyword evidence="5 7" id="KW-1133">Transmembrane helix</keyword>
<feature type="transmembrane region" description="Helical" evidence="7">
    <location>
        <begin position="171"/>
        <end position="190"/>
    </location>
</feature>
<reference evidence="9 10" key="1">
    <citation type="submission" date="2018-11" db="EMBL/GenBank/DDBJ databases">
        <title>Sequencing the genomes of 1000 actinobacteria strains.</title>
        <authorList>
            <person name="Klenk H.-P."/>
        </authorList>
    </citation>
    <scope>NUCLEOTIDE SEQUENCE [LARGE SCALE GENOMIC DNA]</scope>
    <source>
        <strain evidence="9 10">DSM 11294</strain>
    </source>
</reference>
<organism evidence="9 10">
    <name type="scientific">Bogoriella caseilytica</name>
    <dbReference type="NCBI Taxonomy" id="56055"/>
    <lineage>
        <taxon>Bacteria</taxon>
        <taxon>Bacillati</taxon>
        <taxon>Actinomycetota</taxon>
        <taxon>Actinomycetes</taxon>
        <taxon>Micrococcales</taxon>
        <taxon>Bogoriellaceae</taxon>
        <taxon>Bogoriella</taxon>
    </lineage>
</organism>
<dbReference type="GO" id="GO:0055085">
    <property type="term" value="P:transmembrane transport"/>
    <property type="evidence" value="ECO:0007669"/>
    <property type="project" value="InterPro"/>
</dbReference>
<dbReference type="CDD" id="cd06261">
    <property type="entry name" value="TM_PBP2"/>
    <property type="match status" value="1"/>
</dbReference>
<dbReference type="GO" id="GO:0005886">
    <property type="term" value="C:plasma membrane"/>
    <property type="evidence" value="ECO:0007669"/>
    <property type="project" value="UniProtKB-SubCell"/>
</dbReference>
<feature type="transmembrane region" description="Helical" evidence="7">
    <location>
        <begin position="442"/>
        <end position="468"/>
    </location>
</feature>
<accession>A0A3N2BBF0</accession>
<dbReference type="Pfam" id="PF00528">
    <property type="entry name" value="BPD_transp_1"/>
    <property type="match status" value="1"/>
</dbReference>
<evidence type="ECO:0000259" key="8">
    <source>
        <dbReference type="PROSITE" id="PS50928"/>
    </source>
</evidence>
<evidence type="ECO:0000256" key="6">
    <source>
        <dbReference type="ARBA" id="ARBA00023136"/>
    </source>
</evidence>
<evidence type="ECO:0000256" key="1">
    <source>
        <dbReference type="ARBA" id="ARBA00004651"/>
    </source>
</evidence>
<gene>
    <name evidence="9" type="ORF">EDD31_0930</name>
</gene>
<sequence length="521" mass="57386">MLQFILRRLLTSAGVLLVSSFMLYMMVDFGIDPLEDLIFSDDPGAQLQIEQRIQDLNLDATAVERYIDWLGSFITGDMGTNWRTGRPVSELLQGAVLATIRLVSAATVLAIILGVGIGVVSALRQYTSFDYVIIFVCFVLYSLPVFWVAVLLKQWGAIGYNDFLEDPSLPIWMIGLVAAIFGALVMLAVAGSPQRRVVTFLTATAAASAVLAYLMVTDWWNHPHVGPVWLAITGLGIAFAITILTAGLENRRALFTTFTVVAIGLAMYYPLQPLLNNLTTSEATWPGSERELLGWPLLALMGLLAILVGWAVGRAWGGPDWKQSARSGAIVAFLVSGVILLDRFFQAWPDYMTHSRVNNRPIRTIGESIPGFDADFWVTTLNTYSHLVLPTLSLTLISFASYTRFARGTMLEVLNQDYMRTARAKGLTDRTVIMRHGFRNTLIPLATLVPVDVITLLNGAIITERIFARPGMGTLFLDSFAEDVIDPVMAYLVITGFLVVFANFIADLCYAALDPRIRVNA</sequence>
<feature type="transmembrane region" description="Helical" evidence="7">
    <location>
        <begin position="197"/>
        <end position="216"/>
    </location>
</feature>
<feature type="transmembrane region" description="Helical" evidence="7">
    <location>
        <begin position="9"/>
        <end position="27"/>
    </location>
</feature>
<comment type="caution">
    <text evidence="9">The sequence shown here is derived from an EMBL/GenBank/DDBJ whole genome shotgun (WGS) entry which is preliminary data.</text>
</comment>
<feature type="transmembrane region" description="Helical" evidence="7">
    <location>
        <begin position="131"/>
        <end position="151"/>
    </location>
</feature>